<evidence type="ECO:0000313" key="5">
    <source>
        <dbReference type="Proteomes" id="UP000480185"/>
    </source>
</evidence>
<protein>
    <submittedName>
        <fullName evidence="4">SCP-like extracellular protein</fullName>
    </submittedName>
</protein>
<feature type="compositionally biased region" description="Polar residues" evidence="1">
    <location>
        <begin position="29"/>
        <end position="51"/>
    </location>
</feature>
<keyword evidence="2" id="KW-0732">Signal</keyword>
<dbReference type="OrthoDB" id="9783944at2"/>
<dbReference type="InterPro" id="IPR014258">
    <property type="entry name" value="CAP_domain_YkwD-like"/>
</dbReference>
<gene>
    <name evidence="4" type="ORF">GH754_11185</name>
</gene>
<dbReference type="CDD" id="cd05379">
    <property type="entry name" value="CAP_bacterial"/>
    <property type="match status" value="1"/>
</dbReference>
<feature type="region of interest" description="Disordered" evidence="1">
    <location>
        <begin position="110"/>
        <end position="138"/>
    </location>
</feature>
<dbReference type="Proteomes" id="UP000480185">
    <property type="component" value="Unassembled WGS sequence"/>
</dbReference>
<feature type="domain" description="SCP" evidence="3">
    <location>
        <begin position="146"/>
        <end position="258"/>
    </location>
</feature>
<dbReference type="Pfam" id="PF00188">
    <property type="entry name" value="CAP"/>
    <property type="match status" value="1"/>
</dbReference>
<dbReference type="InterPro" id="IPR014044">
    <property type="entry name" value="CAP_dom"/>
</dbReference>
<dbReference type="PANTHER" id="PTHR31157">
    <property type="entry name" value="SCP DOMAIN-CONTAINING PROTEIN"/>
    <property type="match status" value="1"/>
</dbReference>
<feature type="compositionally biased region" description="Low complexity" evidence="1">
    <location>
        <begin position="110"/>
        <end position="135"/>
    </location>
</feature>
<comment type="caution">
    <text evidence="4">The sequence shown here is derived from an EMBL/GenBank/DDBJ whole genome shotgun (WGS) entry which is preliminary data.</text>
</comment>
<evidence type="ECO:0000313" key="4">
    <source>
        <dbReference type="EMBL" id="MRG86871.1"/>
    </source>
</evidence>
<feature type="region of interest" description="Disordered" evidence="1">
    <location>
        <begin position="26"/>
        <end position="56"/>
    </location>
</feature>
<name>A0A6G1X789_9BACI</name>
<feature type="signal peptide" evidence="2">
    <location>
        <begin position="1"/>
        <end position="22"/>
    </location>
</feature>
<dbReference type="PROSITE" id="PS51257">
    <property type="entry name" value="PROKAR_LIPOPROTEIN"/>
    <property type="match status" value="1"/>
</dbReference>
<feature type="region of interest" description="Disordered" evidence="1">
    <location>
        <begin position="69"/>
        <end position="98"/>
    </location>
</feature>
<dbReference type="PANTHER" id="PTHR31157:SF1">
    <property type="entry name" value="SCP DOMAIN-CONTAINING PROTEIN"/>
    <property type="match status" value="1"/>
</dbReference>
<dbReference type="Gene3D" id="3.40.33.10">
    <property type="entry name" value="CAP"/>
    <property type="match status" value="1"/>
</dbReference>
<feature type="chain" id="PRO_5039173282" evidence="2">
    <location>
        <begin position="23"/>
        <end position="261"/>
    </location>
</feature>
<reference evidence="4 5" key="1">
    <citation type="submission" date="2019-11" db="EMBL/GenBank/DDBJ databases">
        <authorList>
            <person name="Li J."/>
        </authorList>
    </citation>
    <scope>NUCLEOTIDE SEQUENCE [LARGE SCALE GENOMIC DNA]</scope>
    <source>
        <strain evidence="4 5">J4</strain>
    </source>
</reference>
<feature type="compositionally biased region" description="Low complexity" evidence="1">
    <location>
        <begin position="74"/>
        <end position="98"/>
    </location>
</feature>
<accession>A0A6G1X789</accession>
<dbReference type="AlphaFoldDB" id="A0A6G1X789"/>
<evidence type="ECO:0000256" key="2">
    <source>
        <dbReference type="SAM" id="SignalP"/>
    </source>
</evidence>
<evidence type="ECO:0000256" key="1">
    <source>
        <dbReference type="SAM" id="MobiDB-lite"/>
    </source>
</evidence>
<dbReference type="EMBL" id="WJNH01000006">
    <property type="protein sequence ID" value="MRG86871.1"/>
    <property type="molecule type" value="Genomic_DNA"/>
</dbReference>
<keyword evidence="5" id="KW-1185">Reference proteome</keyword>
<organism evidence="4 5">
    <name type="scientific">Salinibacillus xinjiangensis</name>
    <dbReference type="NCBI Taxonomy" id="1229268"/>
    <lineage>
        <taxon>Bacteria</taxon>
        <taxon>Bacillati</taxon>
        <taxon>Bacillota</taxon>
        <taxon>Bacilli</taxon>
        <taxon>Bacillales</taxon>
        <taxon>Bacillaceae</taxon>
        <taxon>Salinibacillus</taxon>
    </lineage>
</organism>
<dbReference type="SUPFAM" id="SSF55797">
    <property type="entry name" value="PR-1-like"/>
    <property type="match status" value="1"/>
</dbReference>
<proteinExistence type="predicted"/>
<dbReference type="NCBIfam" id="TIGR02909">
    <property type="entry name" value="spore_YkwD"/>
    <property type="match status" value="1"/>
</dbReference>
<evidence type="ECO:0000259" key="3">
    <source>
        <dbReference type="Pfam" id="PF00188"/>
    </source>
</evidence>
<dbReference type="InterPro" id="IPR035940">
    <property type="entry name" value="CAP_sf"/>
</dbReference>
<dbReference type="RefSeq" id="WP_153728770.1">
    <property type="nucleotide sequence ID" value="NZ_WJNH01000006.1"/>
</dbReference>
<sequence length="261" mass="30273">MMKKRLLVSVISLLLLILAACNTEEGAREQQNQDDNISSINTSENSKSYPHTQPIKIQDAKYKFIRVEREQQHRQQQQTDMQQNWQAPQQNQQQQQQIQQQQDQNQQAQQQQQQQNQQQDQNQTNQQQEQANQTQGLSEFESKVVELTNAERSKEGLPKLKADTSLSNVARKKSQDMQAKGYFSHTSPTYGSPFDMMRDFGIDYQSAAENIAKGQRTPEEVVNSWMNSSGHRKNIMNSEFTHIGVGLEKNGYYWTQMFIKK</sequence>